<organism evidence="2 3">
    <name type="scientific">Gillisia lutea</name>
    <dbReference type="NCBI Taxonomy" id="2909668"/>
    <lineage>
        <taxon>Bacteria</taxon>
        <taxon>Pseudomonadati</taxon>
        <taxon>Bacteroidota</taxon>
        <taxon>Flavobacteriia</taxon>
        <taxon>Flavobacteriales</taxon>
        <taxon>Flavobacteriaceae</taxon>
        <taxon>Gillisia</taxon>
    </lineage>
</organism>
<name>A0ABS9EJQ3_9FLAO</name>
<dbReference type="Proteomes" id="UP001179363">
    <property type="component" value="Unassembled WGS sequence"/>
</dbReference>
<evidence type="ECO:0000313" key="3">
    <source>
        <dbReference type="Proteomes" id="UP001179363"/>
    </source>
</evidence>
<evidence type="ECO:0008006" key="4">
    <source>
        <dbReference type="Google" id="ProtNLM"/>
    </source>
</evidence>
<feature type="signal peptide" evidence="1">
    <location>
        <begin position="1"/>
        <end position="22"/>
    </location>
</feature>
<protein>
    <recommendedName>
        <fullName evidence="4">Lipoprotein</fullName>
    </recommendedName>
</protein>
<dbReference type="EMBL" id="JAKGTH010000010">
    <property type="protein sequence ID" value="MCF4102414.1"/>
    <property type="molecule type" value="Genomic_DNA"/>
</dbReference>
<reference evidence="2" key="1">
    <citation type="submission" date="2022-01" db="EMBL/GenBank/DDBJ databases">
        <title>Gillisia lutea sp. nov., isolated from marine plastic residues from the Malvarosa beach (Valencia, Spain).</title>
        <authorList>
            <person name="Vidal-Verdu A."/>
            <person name="Molina-Menor E."/>
            <person name="Satari L."/>
            <person name="Pascual J."/>
            <person name="Pereto J."/>
            <person name="Porcar M."/>
        </authorList>
    </citation>
    <scope>NUCLEOTIDE SEQUENCE</scope>
    <source>
        <strain evidence="2">M10.2A</strain>
    </source>
</reference>
<sequence length="224" mass="25736">MKKIISALIVLLVLTSCKDNNAQQETVKENITTPLAITQQIANANGYENFKDISELNFTFNVKVNDTLRANRSWKWLPKENKIRLIEGQDTISYIKSEELNEKALAVDQKFINDSYWLLFPFQLVWSNFEMEESGSVTSPISKAEMKSLAIKYTNNGGYTPGDTYYIYYSDDLMVKEWTYQSSGGRSLSTTWEDYTLFKGIPIAQMHKSEDGSFQLYFTDISVK</sequence>
<evidence type="ECO:0000256" key="1">
    <source>
        <dbReference type="SAM" id="SignalP"/>
    </source>
</evidence>
<dbReference type="RefSeq" id="WP_236134557.1">
    <property type="nucleotide sequence ID" value="NZ_JAKGTH010000010.1"/>
</dbReference>
<gene>
    <name evidence="2" type="ORF">L1I30_12115</name>
</gene>
<keyword evidence="3" id="KW-1185">Reference proteome</keyword>
<proteinExistence type="predicted"/>
<keyword evidence="1" id="KW-0732">Signal</keyword>
<accession>A0ABS9EJQ3</accession>
<comment type="caution">
    <text evidence="2">The sequence shown here is derived from an EMBL/GenBank/DDBJ whole genome shotgun (WGS) entry which is preliminary data.</text>
</comment>
<evidence type="ECO:0000313" key="2">
    <source>
        <dbReference type="EMBL" id="MCF4102414.1"/>
    </source>
</evidence>
<feature type="chain" id="PRO_5045561570" description="Lipoprotein" evidence="1">
    <location>
        <begin position="23"/>
        <end position="224"/>
    </location>
</feature>
<dbReference type="PROSITE" id="PS51257">
    <property type="entry name" value="PROKAR_LIPOPROTEIN"/>
    <property type="match status" value="1"/>
</dbReference>